<dbReference type="Pfam" id="PF25975">
    <property type="entry name" value="CzcB_C"/>
    <property type="match status" value="1"/>
</dbReference>
<feature type="domain" description="Heavy metal binding" evidence="3">
    <location>
        <begin position="44"/>
        <end position="70"/>
    </location>
</feature>
<dbReference type="RefSeq" id="WP_198571416.1">
    <property type="nucleotide sequence ID" value="NZ_CP066167.1"/>
</dbReference>
<dbReference type="SUPFAM" id="SSF111369">
    <property type="entry name" value="HlyD-like secretion proteins"/>
    <property type="match status" value="1"/>
</dbReference>
<dbReference type="Pfam" id="PF25869">
    <property type="entry name" value="3HB_CusB"/>
    <property type="match status" value="1"/>
</dbReference>
<dbReference type="GO" id="GO:0030288">
    <property type="term" value="C:outer membrane-bounded periplasmic space"/>
    <property type="evidence" value="ECO:0007669"/>
    <property type="project" value="TreeGrafter"/>
</dbReference>
<dbReference type="PANTHER" id="PTHR30097:SF15">
    <property type="entry name" value="CATION EFFLUX SYSTEM PROTEIN CUSB"/>
    <property type="match status" value="1"/>
</dbReference>
<dbReference type="Proteomes" id="UP000596063">
    <property type="component" value="Chromosome"/>
</dbReference>
<dbReference type="GO" id="GO:0060003">
    <property type="term" value="P:copper ion export"/>
    <property type="evidence" value="ECO:0007669"/>
    <property type="project" value="TreeGrafter"/>
</dbReference>
<gene>
    <name evidence="8" type="ORF">I6N98_08900</name>
</gene>
<dbReference type="Gene3D" id="2.40.50.320">
    <property type="entry name" value="Copper binding periplasmic protein CusF"/>
    <property type="match status" value="1"/>
</dbReference>
<dbReference type="KEGG" id="snan:I6N98_08900"/>
<dbReference type="FunFam" id="2.40.30.170:FF:000010">
    <property type="entry name" value="Efflux RND transporter periplasmic adaptor subunit"/>
    <property type="match status" value="1"/>
</dbReference>
<evidence type="ECO:0000313" key="9">
    <source>
        <dbReference type="Proteomes" id="UP000596063"/>
    </source>
</evidence>
<dbReference type="InterPro" id="IPR058791">
    <property type="entry name" value="3HB_CusB"/>
</dbReference>
<dbReference type="Pfam" id="PF11604">
    <property type="entry name" value="CusF_Ec"/>
    <property type="match status" value="1"/>
</dbReference>
<dbReference type="Pfam" id="PF19335">
    <property type="entry name" value="HMBD"/>
    <property type="match status" value="1"/>
</dbReference>
<dbReference type="Gene3D" id="2.40.50.100">
    <property type="match status" value="1"/>
</dbReference>
<dbReference type="GO" id="GO:0022857">
    <property type="term" value="F:transmembrane transporter activity"/>
    <property type="evidence" value="ECO:0007669"/>
    <property type="project" value="InterPro"/>
</dbReference>
<keyword evidence="2" id="KW-0813">Transport</keyword>
<organism evidence="8 9">
    <name type="scientific">Spongiibacter nanhainus</name>
    <dbReference type="NCBI Taxonomy" id="2794344"/>
    <lineage>
        <taxon>Bacteria</taxon>
        <taxon>Pseudomonadati</taxon>
        <taxon>Pseudomonadota</taxon>
        <taxon>Gammaproteobacteria</taxon>
        <taxon>Cellvibrionales</taxon>
        <taxon>Spongiibacteraceae</taxon>
        <taxon>Spongiibacter</taxon>
    </lineage>
</organism>
<dbReference type="Gene3D" id="2.40.30.170">
    <property type="match status" value="1"/>
</dbReference>
<evidence type="ECO:0000259" key="7">
    <source>
        <dbReference type="Pfam" id="PF25975"/>
    </source>
</evidence>
<dbReference type="Pfam" id="PF25954">
    <property type="entry name" value="Beta-barrel_RND_2"/>
    <property type="match status" value="1"/>
</dbReference>
<dbReference type="GO" id="GO:0016020">
    <property type="term" value="C:membrane"/>
    <property type="evidence" value="ECO:0007669"/>
    <property type="project" value="InterPro"/>
</dbReference>
<evidence type="ECO:0000259" key="5">
    <source>
        <dbReference type="Pfam" id="PF25919"/>
    </source>
</evidence>
<dbReference type="InterPro" id="IPR045800">
    <property type="entry name" value="HMBD"/>
</dbReference>
<evidence type="ECO:0000256" key="2">
    <source>
        <dbReference type="ARBA" id="ARBA00022448"/>
    </source>
</evidence>
<evidence type="ECO:0000259" key="6">
    <source>
        <dbReference type="Pfam" id="PF25954"/>
    </source>
</evidence>
<dbReference type="InterPro" id="IPR051909">
    <property type="entry name" value="MFP_Cation_Efflux"/>
</dbReference>
<dbReference type="Gene3D" id="2.40.420.20">
    <property type="match status" value="1"/>
</dbReference>
<dbReference type="Gene3D" id="6.10.140.730">
    <property type="match status" value="1"/>
</dbReference>
<dbReference type="PANTHER" id="PTHR30097">
    <property type="entry name" value="CATION EFFLUX SYSTEM PROTEIN CUSB"/>
    <property type="match status" value="1"/>
</dbReference>
<dbReference type="InterPro" id="IPR058649">
    <property type="entry name" value="CzcB_C"/>
</dbReference>
<dbReference type="GO" id="GO:0015679">
    <property type="term" value="P:plasma membrane copper ion transport"/>
    <property type="evidence" value="ECO:0007669"/>
    <property type="project" value="TreeGrafter"/>
</dbReference>
<dbReference type="InterPro" id="IPR006143">
    <property type="entry name" value="RND_pump_MFP"/>
</dbReference>
<evidence type="ECO:0000259" key="3">
    <source>
        <dbReference type="Pfam" id="PF19335"/>
    </source>
</evidence>
<dbReference type="InterPro" id="IPR042230">
    <property type="entry name" value="CusF_sf"/>
</dbReference>
<feature type="domain" description="CusB-like barrel-sandwich hybrid" evidence="5">
    <location>
        <begin position="126"/>
        <end position="240"/>
    </location>
</feature>
<feature type="domain" description="CusB-like three alpha-helical bundle" evidence="4">
    <location>
        <begin position="161"/>
        <end position="208"/>
    </location>
</feature>
<evidence type="ECO:0000256" key="1">
    <source>
        <dbReference type="ARBA" id="ARBA00009477"/>
    </source>
</evidence>
<evidence type="ECO:0000313" key="8">
    <source>
        <dbReference type="EMBL" id="QQD19932.1"/>
    </source>
</evidence>
<sequence length="502" mass="55134">MKRPDKHSVLIISALLLGTAVTAYNLALWQGDGADDKNNKKPLYWVAPMDPNFKRDQPGKSPMGMDLIPVYEEGDNGGEQGAGAVTISPNVVNNLGVRTAGVTRGQLAMTVNTVGYVQYDEDRLIHIHPRVEGWVEKLHVKAAGDPVAKGAVLYTLYSPMLVNAQEELQLALKRNNPTLIAAAMERLEALQVPQADIDRIKRTGKVSQTITVAAPQSGVLDNLMVREGMFVKPGMEMMSIGQLEHIWVIGEVFERQAVSVKEGDPVRMRLDYVPGREWTGKVDYIYPTLNPKTRTAQVRVRFDNNDRYLKPGMFAQMAIDTHPSEAALLIPREALIRTGSQSRVVLAQGEGRFKSIAVKVGRVGEDQVEILSGLVADDRIVTSAQFLIDSESSKSSDFKRMDHGDMKVEPDNTAEVSGTVNRVDVQAGTVNISRGAIAKWGRPASTLDFGVGRGVDLDALSEGDRLRFRFRVDNGTFTVVEVLEHGASLSDTDQRAQEHSHD</sequence>
<dbReference type="InterPro" id="IPR058790">
    <property type="entry name" value="BSH_CusB"/>
</dbReference>
<feature type="domain" description="CusB-like beta-barrel" evidence="6">
    <location>
        <begin position="246"/>
        <end position="321"/>
    </location>
</feature>
<keyword evidence="9" id="KW-1185">Reference proteome</keyword>
<proteinExistence type="inferred from homology"/>
<dbReference type="GO" id="GO:0046914">
    <property type="term" value="F:transition metal ion binding"/>
    <property type="evidence" value="ECO:0007669"/>
    <property type="project" value="TreeGrafter"/>
</dbReference>
<dbReference type="InterPro" id="IPR058792">
    <property type="entry name" value="Beta-barrel_RND_2"/>
</dbReference>
<accession>A0A7T4R4B4</accession>
<dbReference type="AlphaFoldDB" id="A0A7T4R4B4"/>
<evidence type="ECO:0000259" key="4">
    <source>
        <dbReference type="Pfam" id="PF25869"/>
    </source>
</evidence>
<dbReference type="InterPro" id="IPR021647">
    <property type="entry name" value="CusF_Ec"/>
</dbReference>
<name>A0A7T4R4B4_9GAMM</name>
<comment type="similarity">
    <text evidence="1">Belongs to the membrane fusion protein (MFP) (TC 8.A.1) family.</text>
</comment>
<reference evidence="8 9" key="1">
    <citation type="submission" date="2020-12" db="EMBL/GenBank/DDBJ databases">
        <authorList>
            <person name="Shan Y."/>
        </authorList>
    </citation>
    <scope>NUCLEOTIDE SEQUENCE [LARGE SCALE GENOMIC DNA]</scope>
    <source>
        <strain evidence="9">csc3.9</strain>
    </source>
</reference>
<dbReference type="EMBL" id="CP066167">
    <property type="protein sequence ID" value="QQD19932.1"/>
    <property type="molecule type" value="Genomic_DNA"/>
</dbReference>
<dbReference type="NCBIfam" id="TIGR01730">
    <property type="entry name" value="RND_mfp"/>
    <property type="match status" value="1"/>
</dbReference>
<dbReference type="Pfam" id="PF25919">
    <property type="entry name" value="BSH_CusB"/>
    <property type="match status" value="1"/>
</dbReference>
<feature type="domain" description="CzcB-like C-terminal circularly permuted SH3-like" evidence="7">
    <location>
        <begin position="330"/>
        <end position="388"/>
    </location>
</feature>
<protein>
    <submittedName>
        <fullName evidence="8">Efflux RND transporter periplasmic adaptor subunit</fullName>
    </submittedName>
</protein>